<dbReference type="InterPro" id="IPR013785">
    <property type="entry name" value="Aldolase_TIM"/>
</dbReference>
<dbReference type="InterPro" id="IPR040064">
    <property type="entry name" value="MoaA-like"/>
</dbReference>
<feature type="domain" description="Radical SAM core" evidence="11">
    <location>
        <begin position="4"/>
        <end position="223"/>
    </location>
</feature>
<feature type="binding site" evidence="10">
    <location>
        <position position="24"/>
    </location>
    <ligand>
        <name>[4Fe-4S] cluster</name>
        <dbReference type="ChEBI" id="CHEBI:49883"/>
        <label>1</label>
        <note>4Fe-4S-S-AdoMet</note>
    </ligand>
</feature>
<keyword evidence="7 10" id="KW-0342">GTP-binding</keyword>
<feature type="binding site" evidence="10">
    <location>
        <begin position="252"/>
        <end position="254"/>
    </location>
    <ligand>
        <name>GTP</name>
        <dbReference type="ChEBI" id="CHEBI:37565"/>
    </ligand>
</feature>
<feature type="binding site" evidence="10">
    <location>
        <position position="155"/>
    </location>
    <ligand>
        <name>GTP</name>
        <dbReference type="ChEBI" id="CHEBI:37565"/>
    </ligand>
</feature>
<keyword evidence="3 10" id="KW-0479">Metal-binding</keyword>
<keyword evidence="8 10" id="KW-0501">Molybdenum cofactor biosynthesis</keyword>
<feature type="binding site" evidence="10">
    <location>
        <position position="26"/>
    </location>
    <ligand>
        <name>S-adenosyl-L-methionine</name>
        <dbReference type="ChEBI" id="CHEBI:59789"/>
    </ligand>
</feature>
<keyword evidence="13" id="KW-1185">Reference proteome</keyword>
<dbReference type="SMART" id="SM00729">
    <property type="entry name" value="Elp3"/>
    <property type="match status" value="1"/>
</dbReference>
<comment type="similarity">
    <text evidence="10">Belongs to the radical SAM superfamily. MoaA family.</text>
</comment>
<sequence>MYDELGRNIRYLRLSVTDRCNCRCLYCMPAHGISMLRHEDILSFEEMRAIVEASAQLGVRKVRLTGGEPLARRGIVDLVRMVSAVEGIEEVVMTTNATLLAPLAKDLKAAGLSRLNISLDTLDSELYTKLSRTGTLDDALAGIEAAREAGFIYTKFNTVLLGGLNESEIRPLAERAKSEPVDVRFIELMRMGECSKWPAERFISADCVLKVLPELEAAGSNGVTELFQAPGWRGRVGLIRPMTHTFCSSCDRIRVTADGMLKPCLHSAREIPLRGLVGDELVQVLRQGISQKPEGHIMSLSHASESLRAMNKIGG</sequence>
<dbReference type="CDD" id="cd01335">
    <property type="entry name" value="Radical_SAM"/>
    <property type="match status" value="1"/>
</dbReference>
<keyword evidence="5 10" id="KW-0408">Iron</keyword>
<accession>C8W9A0</accession>
<dbReference type="HAMAP" id="MF_01225_B">
    <property type="entry name" value="MoaA_B"/>
    <property type="match status" value="1"/>
</dbReference>
<feature type="binding site" evidence="10">
    <location>
        <position position="94"/>
    </location>
    <ligand>
        <name>GTP</name>
        <dbReference type="ChEBI" id="CHEBI:37565"/>
    </ligand>
</feature>
<feature type="binding site" evidence="10">
    <location>
        <position position="264"/>
    </location>
    <ligand>
        <name>[4Fe-4S] cluster</name>
        <dbReference type="ChEBI" id="CHEBI:49883"/>
        <label>2</label>
        <note>4Fe-4S-substrate</note>
    </ligand>
</feature>
<dbReference type="SFLD" id="SFLDS00029">
    <property type="entry name" value="Radical_SAM"/>
    <property type="match status" value="1"/>
</dbReference>
<comment type="cofactor">
    <cofactor evidence="10">
        <name>[4Fe-4S] cluster</name>
        <dbReference type="ChEBI" id="CHEBI:49883"/>
    </cofactor>
    <text evidence="10">Binds 2 [4Fe-4S] clusters. Binds 1 [4Fe-4S] cluster coordinated with 3 cysteines and an exchangeable S-adenosyl-L-methionine and 1 [4Fe-4S] cluster coordinated with 3 cysteines and the GTP-derived substrate.</text>
</comment>
<keyword evidence="9 10" id="KW-0456">Lyase</keyword>
<feature type="binding site" evidence="10">
    <location>
        <position position="20"/>
    </location>
    <ligand>
        <name>[4Fe-4S] cluster</name>
        <dbReference type="ChEBI" id="CHEBI:49883"/>
        <label>1</label>
        <note>4Fe-4S-S-AdoMet</note>
    </ligand>
</feature>
<dbReference type="GO" id="GO:1904047">
    <property type="term" value="F:S-adenosyl-L-methionine binding"/>
    <property type="evidence" value="ECO:0007669"/>
    <property type="project" value="UniProtKB-UniRule"/>
</dbReference>
<evidence type="ECO:0000313" key="13">
    <source>
        <dbReference type="Proteomes" id="UP000000960"/>
    </source>
</evidence>
<dbReference type="InterPro" id="IPR050105">
    <property type="entry name" value="MoCo_biosynth_MoaA/MoaC"/>
</dbReference>
<dbReference type="GO" id="GO:0046872">
    <property type="term" value="F:metal ion binding"/>
    <property type="evidence" value="ECO:0007669"/>
    <property type="project" value="UniProtKB-KW"/>
</dbReference>
<dbReference type="AlphaFoldDB" id="C8W9A0"/>
<keyword evidence="1 10" id="KW-0004">4Fe-4S</keyword>
<evidence type="ECO:0000256" key="1">
    <source>
        <dbReference type="ARBA" id="ARBA00022485"/>
    </source>
</evidence>
<dbReference type="SUPFAM" id="SSF102114">
    <property type="entry name" value="Radical SAM enzymes"/>
    <property type="match status" value="1"/>
</dbReference>
<dbReference type="GO" id="GO:0006777">
    <property type="term" value="P:Mo-molybdopterin cofactor biosynthetic process"/>
    <property type="evidence" value="ECO:0007669"/>
    <property type="project" value="UniProtKB-UniRule"/>
</dbReference>
<evidence type="ECO:0000256" key="10">
    <source>
        <dbReference type="HAMAP-Rule" id="MF_01225"/>
    </source>
</evidence>
<dbReference type="RefSeq" id="WP_012808346.1">
    <property type="nucleotide sequence ID" value="NC_013203.1"/>
</dbReference>
<feature type="binding site" evidence="10">
    <location>
        <position position="247"/>
    </location>
    <ligand>
        <name>[4Fe-4S] cluster</name>
        <dbReference type="ChEBI" id="CHEBI:49883"/>
        <label>2</label>
        <note>4Fe-4S-substrate</note>
    </ligand>
</feature>
<comment type="subunit">
    <text evidence="10">Monomer and homodimer.</text>
</comment>
<name>C8W9A0_LANP1</name>
<dbReference type="InterPro" id="IPR007197">
    <property type="entry name" value="rSAM"/>
</dbReference>
<feature type="binding site" evidence="10">
    <location>
        <position position="63"/>
    </location>
    <ligand>
        <name>GTP</name>
        <dbReference type="ChEBI" id="CHEBI:37565"/>
    </ligand>
</feature>
<dbReference type="OrthoDB" id="9763993at2"/>
<dbReference type="eggNOG" id="COG2896">
    <property type="taxonomic scope" value="Bacteria"/>
</dbReference>
<comment type="pathway">
    <text evidence="10">Cofactor biosynthesis; molybdopterin biosynthesis.</text>
</comment>
<dbReference type="PROSITE" id="PS51918">
    <property type="entry name" value="RADICAL_SAM"/>
    <property type="match status" value="1"/>
</dbReference>
<dbReference type="InterPro" id="IPR006638">
    <property type="entry name" value="Elp3/MiaA/NifB-like_rSAM"/>
</dbReference>
<dbReference type="HOGENOM" id="CLU_009273_0_1_11"/>
<dbReference type="InterPro" id="IPR058240">
    <property type="entry name" value="rSAM_sf"/>
</dbReference>
<feature type="binding site" evidence="10">
    <location>
        <position position="250"/>
    </location>
    <ligand>
        <name>[4Fe-4S] cluster</name>
        <dbReference type="ChEBI" id="CHEBI:49883"/>
        <label>2</label>
        <note>4Fe-4S-substrate</note>
    </ligand>
</feature>
<dbReference type="Proteomes" id="UP000000960">
    <property type="component" value="Chromosome"/>
</dbReference>
<evidence type="ECO:0000256" key="3">
    <source>
        <dbReference type="ARBA" id="ARBA00022723"/>
    </source>
</evidence>
<dbReference type="InterPro" id="IPR013483">
    <property type="entry name" value="MoaA"/>
</dbReference>
<dbReference type="GO" id="GO:0051539">
    <property type="term" value="F:4 iron, 4 sulfur cluster binding"/>
    <property type="evidence" value="ECO:0007669"/>
    <property type="project" value="UniProtKB-UniRule"/>
</dbReference>
<dbReference type="UniPathway" id="UPA00344"/>
<proteinExistence type="inferred from homology"/>
<evidence type="ECO:0000259" key="11">
    <source>
        <dbReference type="PROSITE" id="PS51918"/>
    </source>
</evidence>
<evidence type="ECO:0000256" key="9">
    <source>
        <dbReference type="ARBA" id="ARBA00023239"/>
    </source>
</evidence>
<feature type="binding site" evidence="10">
    <location>
        <position position="67"/>
    </location>
    <ligand>
        <name>S-adenosyl-L-methionine</name>
        <dbReference type="ChEBI" id="CHEBI:59789"/>
    </ligand>
</feature>
<dbReference type="GeneID" id="84805795"/>
<keyword evidence="6 10" id="KW-0411">Iron-sulfur</keyword>
<dbReference type="Pfam" id="PF04055">
    <property type="entry name" value="Radical_SAM"/>
    <property type="match status" value="1"/>
</dbReference>
<dbReference type="GO" id="GO:0061799">
    <property type="term" value="F:cyclic pyranopterin monophosphate synthase activity"/>
    <property type="evidence" value="ECO:0007669"/>
    <property type="project" value="TreeGrafter"/>
</dbReference>
<evidence type="ECO:0000256" key="8">
    <source>
        <dbReference type="ARBA" id="ARBA00023150"/>
    </source>
</evidence>
<evidence type="ECO:0000256" key="7">
    <source>
        <dbReference type="ARBA" id="ARBA00023134"/>
    </source>
</evidence>
<dbReference type="SFLD" id="SFLDG01383">
    <property type="entry name" value="cyclic_pyranopterin_phosphate"/>
    <property type="match status" value="1"/>
</dbReference>
<dbReference type="Pfam" id="PF06463">
    <property type="entry name" value="Mob_synth_C"/>
    <property type="match status" value="1"/>
</dbReference>
<protein>
    <recommendedName>
        <fullName evidence="10">GTP 3',8-cyclase</fullName>
        <ecNumber evidence="10">4.1.99.22</ecNumber>
    </recommendedName>
    <alternativeName>
        <fullName evidence="10">Molybdenum cofactor biosynthesis protein A</fullName>
    </alternativeName>
</protein>
<organism evidence="12 13">
    <name type="scientific">Lancefieldella parvula (strain ATCC 33793 / DSM 20469 / CCUG 32760 / JCM 10300 / KCTC 3663 / VPI 0546 / 1246)</name>
    <name type="common">Atopobium parvulum</name>
    <dbReference type="NCBI Taxonomy" id="521095"/>
    <lineage>
        <taxon>Bacteria</taxon>
        <taxon>Bacillati</taxon>
        <taxon>Actinomycetota</taxon>
        <taxon>Coriobacteriia</taxon>
        <taxon>Coriobacteriales</taxon>
        <taxon>Atopobiaceae</taxon>
        <taxon>Lancefieldella</taxon>
    </lineage>
</organism>
<dbReference type="SFLD" id="SFLDG01386">
    <property type="entry name" value="main_SPASM_domain-containing"/>
    <property type="match status" value="1"/>
</dbReference>
<dbReference type="NCBIfam" id="TIGR02666">
    <property type="entry name" value="moaA"/>
    <property type="match status" value="1"/>
</dbReference>
<evidence type="ECO:0000256" key="5">
    <source>
        <dbReference type="ARBA" id="ARBA00023004"/>
    </source>
</evidence>
<dbReference type="PANTHER" id="PTHR22960:SF0">
    <property type="entry name" value="MOLYBDENUM COFACTOR BIOSYNTHESIS PROTEIN 1"/>
    <property type="match status" value="1"/>
</dbReference>
<evidence type="ECO:0000256" key="6">
    <source>
        <dbReference type="ARBA" id="ARBA00023014"/>
    </source>
</evidence>
<evidence type="ECO:0000313" key="12">
    <source>
        <dbReference type="EMBL" id="ACV50688.1"/>
    </source>
</evidence>
<dbReference type="EC" id="4.1.99.22" evidence="10"/>
<evidence type="ECO:0000256" key="4">
    <source>
        <dbReference type="ARBA" id="ARBA00022741"/>
    </source>
</evidence>
<keyword evidence="2 10" id="KW-0949">S-adenosyl-L-methionine</keyword>
<feature type="binding site" evidence="10">
    <location>
        <position position="13"/>
    </location>
    <ligand>
        <name>GTP</name>
        <dbReference type="ChEBI" id="CHEBI:37565"/>
    </ligand>
</feature>
<dbReference type="SFLD" id="SFLDG01067">
    <property type="entry name" value="SPASM/twitch_domain_containing"/>
    <property type="match status" value="1"/>
</dbReference>
<dbReference type="CDD" id="cd21117">
    <property type="entry name" value="Twitch_MoaA"/>
    <property type="match status" value="1"/>
</dbReference>
<comment type="function">
    <text evidence="10">Catalyzes the cyclization of GTP to (8S)-3',8-cyclo-7,8-dihydroguanosine 5'-triphosphate.</text>
</comment>
<gene>
    <name evidence="10" type="primary">moaA</name>
    <name evidence="12" type="ordered locus">Apar_0257</name>
</gene>
<keyword evidence="4 10" id="KW-0547">Nucleotide-binding</keyword>
<dbReference type="GO" id="GO:0061798">
    <property type="term" value="F:GTP 3',8'-cyclase activity"/>
    <property type="evidence" value="ECO:0007669"/>
    <property type="project" value="UniProtKB-UniRule"/>
</dbReference>
<reference evidence="12 13" key="1">
    <citation type="journal article" date="2009" name="Stand. Genomic Sci.">
        <title>Complete genome sequence of Atopobium parvulum type strain (IPP 1246).</title>
        <authorList>
            <person name="Copeland A."/>
            <person name="Sikorski J."/>
            <person name="Lapidus A."/>
            <person name="Nolan M."/>
            <person name="Del Rio T.G."/>
            <person name="Lucas S."/>
            <person name="Chen F."/>
            <person name="Tice H."/>
            <person name="Pitluck S."/>
            <person name="Cheng J.F."/>
            <person name="Pukall R."/>
            <person name="Chertkov O."/>
            <person name="Brettin T."/>
            <person name="Han C."/>
            <person name="Detter J.C."/>
            <person name="Kuske C."/>
            <person name="Bruce D."/>
            <person name="Goodwin L."/>
            <person name="Ivanova N."/>
            <person name="Mavromatis K."/>
            <person name="Mikhailova N."/>
            <person name="Chen A."/>
            <person name="Palaniappan K."/>
            <person name="Chain P."/>
            <person name="Rohde M."/>
            <person name="Goker M."/>
            <person name="Bristow J."/>
            <person name="Eisen J.A."/>
            <person name="Markowitz V."/>
            <person name="Hugenholtz P."/>
            <person name="Kyrpides N.C."/>
            <person name="Klenk H.P."/>
            <person name="Detter J.C."/>
        </authorList>
    </citation>
    <scope>NUCLEOTIDE SEQUENCE [LARGE SCALE GENOMIC DNA]</scope>
    <source>
        <strain evidence="13">ATCC 33793 / DSM 20469 / CCUG 32760 / JCM 10300 / KCTC 3663 / VPI 0546 / 1246</strain>
    </source>
</reference>
<evidence type="ECO:0000256" key="2">
    <source>
        <dbReference type="ARBA" id="ARBA00022691"/>
    </source>
</evidence>
<dbReference type="Gene3D" id="3.20.20.70">
    <property type="entry name" value="Aldolase class I"/>
    <property type="match status" value="1"/>
</dbReference>
<dbReference type="InterPro" id="IPR010505">
    <property type="entry name" value="MoaA_twitch"/>
</dbReference>
<dbReference type="STRING" id="521095.Apar_0257"/>
<dbReference type="EMBL" id="CP001721">
    <property type="protein sequence ID" value="ACV50688.1"/>
    <property type="molecule type" value="Genomic_DNA"/>
</dbReference>
<comment type="catalytic activity">
    <reaction evidence="10">
        <text>GTP + AH2 + S-adenosyl-L-methionine = (8S)-3',8-cyclo-7,8-dihydroguanosine 5'-triphosphate + 5'-deoxyadenosine + L-methionine + A + H(+)</text>
        <dbReference type="Rhea" id="RHEA:49576"/>
        <dbReference type="ChEBI" id="CHEBI:13193"/>
        <dbReference type="ChEBI" id="CHEBI:15378"/>
        <dbReference type="ChEBI" id="CHEBI:17319"/>
        <dbReference type="ChEBI" id="CHEBI:17499"/>
        <dbReference type="ChEBI" id="CHEBI:37565"/>
        <dbReference type="ChEBI" id="CHEBI:57844"/>
        <dbReference type="ChEBI" id="CHEBI:59789"/>
        <dbReference type="ChEBI" id="CHEBI:131766"/>
        <dbReference type="EC" id="4.1.99.22"/>
    </reaction>
</comment>
<dbReference type="PANTHER" id="PTHR22960">
    <property type="entry name" value="MOLYBDOPTERIN COFACTOR SYNTHESIS PROTEIN A"/>
    <property type="match status" value="1"/>
</dbReference>
<feature type="binding site" evidence="10">
    <location>
        <position position="118"/>
    </location>
    <ligand>
        <name>S-adenosyl-L-methionine</name>
        <dbReference type="ChEBI" id="CHEBI:59789"/>
    </ligand>
</feature>
<feature type="binding site" evidence="10">
    <location>
        <position position="27"/>
    </location>
    <ligand>
        <name>[4Fe-4S] cluster</name>
        <dbReference type="ChEBI" id="CHEBI:49883"/>
        <label>1</label>
        <note>4Fe-4S-S-AdoMet</note>
    </ligand>
</feature>
<dbReference type="KEGG" id="apv:Apar_0257"/>
<feature type="binding site" evidence="10">
    <location>
        <position position="189"/>
    </location>
    <ligand>
        <name>S-adenosyl-L-methionine</name>
        <dbReference type="ChEBI" id="CHEBI:59789"/>
    </ligand>
</feature>
<dbReference type="GO" id="GO:0005525">
    <property type="term" value="F:GTP binding"/>
    <property type="evidence" value="ECO:0007669"/>
    <property type="project" value="UniProtKB-UniRule"/>
</dbReference>